<dbReference type="FunFam" id="3.40.630.30:FF:000047">
    <property type="entry name" value="Acetyltransferase, GNAT family"/>
    <property type="match status" value="1"/>
</dbReference>
<dbReference type="InterPro" id="IPR016181">
    <property type="entry name" value="Acyl_CoA_acyltransferase"/>
</dbReference>
<comment type="caution">
    <text evidence="2">The sequence shown here is derived from an EMBL/GenBank/DDBJ whole genome shotgun (WGS) entry which is preliminary data.</text>
</comment>
<dbReference type="PROSITE" id="PS51186">
    <property type="entry name" value="GNAT"/>
    <property type="match status" value="1"/>
</dbReference>
<dbReference type="InterPro" id="IPR000182">
    <property type="entry name" value="GNAT_dom"/>
</dbReference>
<dbReference type="SUPFAM" id="SSF55729">
    <property type="entry name" value="Acyl-CoA N-acyltransferases (Nat)"/>
    <property type="match status" value="1"/>
</dbReference>
<sequence length="242" mass="27206">MSALADFGPRDCPGTRPLEGHVVRVEPIVDDRHFDALFAAFAEDSTGGIFDHLPYGPFADRAAFRAWAEATYLADDIRFHAILPSAAGRAEGVAALMRTDTANGVTEIGHICLAPSLQRSRAASEAFYLIMERVFDELGYRRLEWKCDDRNQPSKRAAERLGFVYEGLFRQHMIVKGRNRDTAWYAIVDRDWPRVRSGFEAWLAPENFDTEGRQRRALAPVRESLAARQQGEAVIIPAPERS</sequence>
<dbReference type="EMBL" id="JALHBS010000093">
    <property type="protein sequence ID" value="MCP3056465.1"/>
    <property type="molecule type" value="Genomic_DNA"/>
</dbReference>
<dbReference type="Gene3D" id="3.40.630.30">
    <property type="match status" value="1"/>
</dbReference>
<evidence type="ECO:0000313" key="3">
    <source>
        <dbReference type="Proteomes" id="UP001155220"/>
    </source>
</evidence>
<protein>
    <submittedName>
        <fullName evidence="2">GNAT family N-acetyltransferase</fullName>
    </submittedName>
</protein>
<gene>
    <name evidence="2" type="ORF">MJ956_15120</name>
</gene>
<dbReference type="RefSeq" id="WP_253965272.1">
    <property type="nucleotide sequence ID" value="NZ_JALHBS010000093.1"/>
</dbReference>
<dbReference type="AlphaFoldDB" id="A0A9X2HAL5"/>
<dbReference type="PANTHER" id="PTHR43441">
    <property type="entry name" value="RIBOSOMAL-PROTEIN-SERINE ACETYLTRANSFERASE"/>
    <property type="match status" value="1"/>
</dbReference>
<keyword evidence="3" id="KW-1185">Reference proteome</keyword>
<proteinExistence type="predicted"/>
<accession>A0A9X2HAL5</accession>
<dbReference type="InterPro" id="IPR051908">
    <property type="entry name" value="Ribosomal_N-acetyltransferase"/>
</dbReference>
<dbReference type="GO" id="GO:0008999">
    <property type="term" value="F:protein-N-terminal-alanine acetyltransferase activity"/>
    <property type="evidence" value="ECO:0007669"/>
    <property type="project" value="TreeGrafter"/>
</dbReference>
<reference evidence="2" key="1">
    <citation type="submission" date="2022-03" db="EMBL/GenBank/DDBJ databases">
        <title>Aurantimonas Liuensis sp. Nov., isolated from the hadal seawater of the Mariana Trench.</title>
        <authorList>
            <person name="Liu R."/>
        </authorList>
    </citation>
    <scope>NUCLEOTIDE SEQUENCE</scope>
    <source>
        <strain evidence="2">LRZ36</strain>
    </source>
</reference>
<organism evidence="2 3">
    <name type="scientific">Aurantimonas marianensis</name>
    <dbReference type="NCBI Taxonomy" id="2920428"/>
    <lineage>
        <taxon>Bacteria</taxon>
        <taxon>Pseudomonadati</taxon>
        <taxon>Pseudomonadota</taxon>
        <taxon>Alphaproteobacteria</taxon>
        <taxon>Hyphomicrobiales</taxon>
        <taxon>Aurantimonadaceae</taxon>
        <taxon>Aurantimonas</taxon>
    </lineage>
</organism>
<dbReference type="Proteomes" id="UP001155220">
    <property type="component" value="Unassembled WGS sequence"/>
</dbReference>
<dbReference type="GO" id="GO:1990189">
    <property type="term" value="F:protein N-terminal-serine acetyltransferase activity"/>
    <property type="evidence" value="ECO:0007669"/>
    <property type="project" value="TreeGrafter"/>
</dbReference>
<evidence type="ECO:0000313" key="2">
    <source>
        <dbReference type="EMBL" id="MCP3056465.1"/>
    </source>
</evidence>
<feature type="domain" description="N-acetyltransferase" evidence="1">
    <location>
        <begin position="23"/>
        <end position="191"/>
    </location>
</feature>
<evidence type="ECO:0000259" key="1">
    <source>
        <dbReference type="PROSITE" id="PS51186"/>
    </source>
</evidence>
<dbReference type="PANTHER" id="PTHR43441:SF2">
    <property type="entry name" value="FAMILY ACETYLTRANSFERASE, PUTATIVE (AFU_ORTHOLOGUE AFUA_7G00850)-RELATED"/>
    <property type="match status" value="1"/>
</dbReference>
<name>A0A9X2HAL5_9HYPH</name>
<dbReference type="Pfam" id="PF13302">
    <property type="entry name" value="Acetyltransf_3"/>
    <property type="match status" value="1"/>
</dbReference>